<comment type="caution">
    <text evidence="2">The sequence shown here is derived from an EMBL/GenBank/DDBJ whole genome shotgun (WGS) entry which is preliminary data.</text>
</comment>
<protein>
    <submittedName>
        <fullName evidence="2">M20/M25/M40 family metallo-hydrolase</fullName>
    </submittedName>
</protein>
<sequence length="153" mass="15678">MWETLAPIGRGAGGGYHRLAWTDADLELRDWFRTEAANRGLELDEDGNGNLWAWWGTPGPGAVVTGSHLDSVPGGGAFDGPLGVVSAFLAVDALRAAGVEPSRPLAVVDFADEEGGRFGVATLGSRLLTGSIPPARAAALADAAGVTLADAWA</sequence>
<dbReference type="EMBL" id="WJHE01000672">
    <property type="protein sequence ID" value="MST33646.1"/>
    <property type="molecule type" value="Genomic_DNA"/>
</dbReference>
<reference evidence="2 3" key="1">
    <citation type="submission" date="2019-11" db="EMBL/GenBank/DDBJ databases">
        <title>Acidiferrimicrobium australis gen. nov., sp. nov., an acidophilic and obligately heterotrophic, member of the Actinobacteria that catalyses dissimilatory oxido- reduction of iron isolated from metal-rich acidic water in Chile.</title>
        <authorList>
            <person name="Gonzalez D."/>
            <person name="Huber K."/>
            <person name="Hedrich S."/>
            <person name="Rojas-Villalobos C."/>
            <person name="Quatrini R."/>
            <person name="Dinamarca M.A."/>
            <person name="Schwarz A."/>
            <person name="Canales C."/>
            <person name="Nancucheo I."/>
        </authorList>
    </citation>
    <scope>NUCLEOTIDE SEQUENCE [LARGE SCALE GENOMIC DNA]</scope>
    <source>
        <strain evidence="2 3">USS-CCA1</strain>
    </source>
</reference>
<dbReference type="InterPro" id="IPR002933">
    <property type="entry name" value="Peptidase_M20"/>
</dbReference>
<evidence type="ECO:0000313" key="2">
    <source>
        <dbReference type="EMBL" id="MST33646.1"/>
    </source>
</evidence>
<accession>A0ABW9QVH4</accession>
<dbReference type="PANTHER" id="PTHR32494">
    <property type="entry name" value="ALLANTOATE DEIMINASE-RELATED"/>
    <property type="match status" value="1"/>
</dbReference>
<dbReference type="InterPro" id="IPR010158">
    <property type="entry name" value="Amidase_Cbmase"/>
</dbReference>
<evidence type="ECO:0000256" key="1">
    <source>
        <dbReference type="ARBA" id="ARBA00022801"/>
    </source>
</evidence>
<keyword evidence="1" id="KW-0378">Hydrolase</keyword>
<evidence type="ECO:0000313" key="3">
    <source>
        <dbReference type="Proteomes" id="UP000437736"/>
    </source>
</evidence>
<dbReference type="Proteomes" id="UP000437736">
    <property type="component" value="Unassembled WGS sequence"/>
</dbReference>
<dbReference type="Pfam" id="PF01546">
    <property type="entry name" value="Peptidase_M20"/>
    <property type="match status" value="1"/>
</dbReference>
<dbReference type="SUPFAM" id="SSF53187">
    <property type="entry name" value="Zn-dependent exopeptidases"/>
    <property type="match status" value="1"/>
</dbReference>
<organism evidence="2 3">
    <name type="scientific">Acidiferrimicrobium australe</name>
    <dbReference type="NCBI Taxonomy" id="2664430"/>
    <lineage>
        <taxon>Bacteria</taxon>
        <taxon>Bacillati</taxon>
        <taxon>Actinomycetota</taxon>
        <taxon>Acidimicrobiia</taxon>
        <taxon>Acidimicrobiales</taxon>
        <taxon>Acidimicrobiaceae</taxon>
        <taxon>Acidiferrimicrobium</taxon>
    </lineage>
</organism>
<name>A0ABW9QVH4_9ACTN</name>
<proteinExistence type="predicted"/>
<gene>
    <name evidence="2" type="ORF">GHK86_13075</name>
</gene>
<dbReference type="PANTHER" id="PTHR32494:SF5">
    <property type="entry name" value="ALLANTOATE AMIDOHYDROLASE"/>
    <property type="match status" value="1"/>
</dbReference>
<keyword evidence="3" id="KW-1185">Reference proteome</keyword>
<dbReference type="Gene3D" id="3.40.630.10">
    <property type="entry name" value="Zn peptidases"/>
    <property type="match status" value="1"/>
</dbReference>
<feature type="non-terminal residue" evidence="2">
    <location>
        <position position="153"/>
    </location>
</feature>